<dbReference type="Proteomes" id="UP000253314">
    <property type="component" value="Unassembled WGS sequence"/>
</dbReference>
<protein>
    <submittedName>
        <fullName evidence="20">Diacylglycerol kinase</fullName>
    </submittedName>
</protein>
<evidence type="ECO:0000256" key="18">
    <source>
        <dbReference type="PIRSR" id="PIRSR600829-4"/>
    </source>
</evidence>
<dbReference type="PROSITE" id="PS01069">
    <property type="entry name" value="DAGK_PROKAR"/>
    <property type="match status" value="1"/>
</dbReference>
<keyword evidence="7 17" id="KW-0547">Nucleotide-binding</keyword>
<dbReference type="InterPro" id="IPR033717">
    <property type="entry name" value="UDPK"/>
</dbReference>
<dbReference type="InterPro" id="IPR036945">
    <property type="entry name" value="DAGK_sf"/>
</dbReference>
<comment type="cofactor">
    <cofactor evidence="18">
        <name>Mg(2+)</name>
        <dbReference type="ChEBI" id="CHEBI:18420"/>
    </cofactor>
    <text evidence="18">Mn(2+), Zn(2+), Cd(2+) and Co(2+) support activity to lesser extents.</text>
</comment>
<feature type="transmembrane region" description="Helical" evidence="19">
    <location>
        <begin position="56"/>
        <end position="80"/>
    </location>
</feature>
<sequence length="126" mass="13964">MALRDKKNPTIIHSFRYALEGIWYAFKNERNFRIHTAAVIVVLVMAKIFALSVMKISILIIVIGIVLALELMNTAIECVVDLASPDYHPLAKIAKDTASGAVFIFSIVAVIIGVLFFIPPILRLVL</sequence>
<evidence type="ECO:0000256" key="14">
    <source>
        <dbReference type="ARBA" id="ARBA00023264"/>
    </source>
</evidence>
<evidence type="ECO:0000256" key="15">
    <source>
        <dbReference type="PIRSR" id="PIRSR600829-1"/>
    </source>
</evidence>
<dbReference type="GO" id="GO:0008654">
    <property type="term" value="P:phospholipid biosynthetic process"/>
    <property type="evidence" value="ECO:0007669"/>
    <property type="project" value="UniProtKB-KW"/>
</dbReference>
<keyword evidence="4" id="KW-0444">Lipid biosynthesis</keyword>
<feature type="binding site" evidence="17">
    <location>
        <position position="77"/>
    </location>
    <ligand>
        <name>ATP</name>
        <dbReference type="ChEBI" id="CHEBI:30616"/>
    </ligand>
</feature>
<comment type="caution">
    <text evidence="20">The sequence shown here is derived from an EMBL/GenBank/DDBJ whole genome shotgun (WGS) entry which is preliminary data.</text>
</comment>
<evidence type="ECO:0000256" key="1">
    <source>
        <dbReference type="ARBA" id="ARBA00004651"/>
    </source>
</evidence>
<dbReference type="RefSeq" id="WP_113804963.1">
    <property type="nucleotide sequence ID" value="NZ_QOCW01000004.1"/>
</dbReference>
<evidence type="ECO:0000256" key="13">
    <source>
        <dbReference type="ARBA" id="ARBA00023209"/>
    </source>
</evidence>
<keyword evidence="18" id="KW-0460">Magnesium</keyword>
<evidence type="ECO:0000256" key="9">
    <source>
        <dbReference type="ARBA" id="ARBA00022840"/>
    </source>
</evidence>
<gene>
    <name evidence="20" type="ORF">DS031_05660</name>
</gene>
<feature type="binding site" evidence="17">
    <location>
        <begin position="95"/>
        <end position="96"/>
    </location>
    <ligand>
        <name>ATP</name>
        <dbReference type="ChEBI" id="CHEBI:30616"/>
    </ligand>
</feature>
<keyword evidence="3" id="KW-1003">Cell membrane</keyword>
<dbReference type="AlphaFoldDB" id="A0A366Y2T1"/>
<keyword evidence="18" id="KW-0479">Metal-binding</keyword>
<feature type="binding site" evidence="17">
    <location>
        <position position="17"/>
    </location>
    <ligand>
        <name>ATP</name>
        <dbReference type="ChEBI" id="CHEBI:30616"/>
    </ligand>
</feature>
<evidence type="ECO:0000256" key="19">
    <source>
        <dbReference type="SAM" id="Phobius"/>
    </source>
</evidence>
<evidence type="ECO:0000256" key="4">
    <source>
        <dbReference type="ARBA" id="ARBA00022516"/>
    </source>
</evidence>
<evidence type="ECO:0000256" key="10">
    <source>
        <dbReference type="ARBA" id="ARBA00022989"/>
    </source>
</evidence>
<keyword evidence="8 20" id="KW-0418">Kinase</keyword>
<evidence type="ECO:0000256" key="16">
    <source>
        <dbReference type="PIRSR" id="PIRSR600829-2"/>
    </source>
</evidence>
<keyword evidence="12 19" id="KW-0472">Membrane</keyword>
<evidence type="ECO:0000313" key="20">
    <source>
        <dbReference type="EMBL" id="RBW70511.1"/>
    </source>
</evidence>
<comment type="similarity">
    <text evidence="2">Belongs to the bacterial diacylglycerol kinase family.</text>
</comment>
<evidence type="ECO:0000256" key="3">
    <source>
        <dbReference type="ARBA" id="ARBA00022475"/>
    </source>
</evidence>
<keyword evidence="6 19" id="KW-0812">Transmembrane</keyword>
<dbReference type="Gene3D" id="1.10.287.3610">
    <property type="match status" value="1"/>
</dbReference>
<evidence type="ECO:0000256" key="8">
    <source>
        <dbReference type="ARBA" id="ARBA00022777"/>
    </source>
</evidence>
<accession>A0A366Y2T1</accession>
<dbReference type="Pfam" id="PF01219">
    <property type="entry name" value="DAGK_prokar"/>
    <property type="match status" value="1"/>
</dbReference>
<feature type="binding site" evidence="18">
    <location>
        <position position="77"/>
    </location>
    <ligand>
        <name>a divalent metal cation</name>
        <dbReference type="ChEBI" id="CHEBI:60240"/>
    </ligand>
</feature>
<keyword evidence="11" id="KW-0443">Lipid metabolism</keyword>
<evidence type="ECO:0000256" key="12">
    <source>
        <dbReference type="ARBA" id="ARBA00023136"/>
    </source>
</evidence>
<keyword evidence="21" id="KW-1185">Reference proteome</keyword>
<evidence type="ECO:0000256" key="2">
    <source>
        <dbReference type="ARBA" id="ARBA00005967"/>
    </source>
</evidence>
<feature type="transmembrane region" description="Helical" evidence="19">
    <location>
        <begin position="32"/>
        <end position="50"/>
    </location>
</feature>
<dbReference type="PANTHER" id="PTHR34299:SF1">
    <property type="entry name" value="DIACYLGLYCEROL KINASE"/>
    <property type="match status" value="1"/>
</dbReference>
<keyword evidence="13" id="KW-0594">Phospholipid biosynthesis</keyword>
<dbReference type="EMBL" id="QOCW01000004">
    <property type="protein sequence ID" value="RBW70511.1"/>
    <property type="molecule type" value="Genomic_DNA"/>
</dbReference>
<dbReference type="GO" id="GO:0046872">
    <property type="term" value="F:metal ion binding"/>
    <property type="evidence" value="ECO:0007669"/>
    <property type="project" value="UniProtKB-KW"/>
</dbReference>
<dbReference type="PANTHER" id="PTHR34299">
    <property type="entry name" value="DIACYLGLYCEROL KINASE"/>
    <property type="match status" value="1"/>
</dbReference>
<dbReference type="CDD" id="cd14265">
    <property type="entry name" value="UDPK_IM_like"/>
    <property type="match status" value="1"/>
</dbReference>
<dbReference type="GO" id="GO:0016301">
    <property type="term" value="F:kinase activity"/>
    <property type="evidence" value="ECO:0007669"/>
    <property type="project" value="UniProtKB-KW"/>
</dbReference>
<evidence type="ECO:0000256" key="5">
    <source>
        <dbReference type="ARBA" id="ARBA00022679"/>
    </source>
</evidence>
<keyword evidence="14" id="KW-1208">Phospholipid metabolism</keyword>
<keyword evidence="9 17" id="KW-0067">ATP-binding</keyword>
<feature type="transmembrane region" description="Helical" evidence="19">
    <location>
        <begin position="101"/>
        <end position="122"/>
    </location>
</feature>
<keyword evidence="10 19" id="KW-1133">Transmembrane helix</keyword>
<feature type="binding site" evidence="18">
    <location>
        <position position="29"/>
    </location>
    <ligand>
        <name>a divalent metal cation</name>
        <dbReference type="ChEBI" id="CHEBI:60240"/>
    </ligand>
</feature>
<evidence type="ECO:0000313" key="21">
    <source>
        <dbReference type="Proteomes" id="UP000253314"/>
    </source>
</evidence>
<proteinExistence type="inferred from homology"/>
<dbReference type="GO" id="GO:0005886">
    <property type="term" value="C:plasma membrane"/>
    <property type="evidence" value="ECO:0007669"/>
    <property type="project" value="UniProtKB-SubCell"/>
</dbReference>
<feature type="binding site" evidence="17">
    <location>
        <position position="29"/>
    </location>
    <ligand>
        <name>ATP</name>
        <dbReference type="ChEBI" id="CHEBI:30616"/>
    </ligand>
</feature>
<feature type="binding site" evidence="16">
    <location>
        <position position="70"/>
    </location>
    <ligand>
        <name>substrate</name>
    </ligand>
</feature>
<dbReference type="OrthoDB" id="9789934at2"/>
<name>A0A366Y2T1_9BACI</name>
<dbReference type="InterPro" id="IPR000829">
    <property type="entry name" value="DAGK"/>
</dbReference>
<feature type="active site" description="Proton acceptor" evidence="15">
    <location>
        <position position="70"/>
    </location>
</feature>
<evidence type="ECO:0000256" key="17">
    <source>
        <dbReference type="PIRSR" id="PIRSR600829-3"/>
    </source>
</evidence>
<comment type="subcellular location">
    <subcellularLocation>
        <location evidence="1">Cell membrane</location>
        <topology evidence="1">Multi-pass membrane protein</topology>
    </subcellularLocation>
</comment>
<evidence type="ECO:0000256" key="11">
    <source>
        <dbReference type="ARBA" id="ARBA00023098"/>
    </source>
</evidence>
<dbReference type="GO" id="GO:0005524">
    <property type="term" value="F:ATP binding"/>
    <property type="evidence" value="ECO:0007669"/>
    <property type="project" value="UniProtKB-KW"/>
</dbReference>
<keyword evidence="5" id="KW-0808">Transferase</keyword>
<evidence type="ECO:0000256" key="6">
    <source>
        <dbReference type="ARBA" id="ARBA00022692"/>
    </source>
</evidence>
<reference evidence="20 21" key="1">
    <citation type="submission" date="2018-07" db="EMBL/GenBank/DDBJ databases">
        <title>Lottiidibacillus patelloidae gen. nov., sp. nov., isolated from the intestinal tract of a marine limpet and the reclassification of B. taeanensis BH030017T, B. algicola KMM 3737T and B. hwajinpoensis SW-72T as genus Lottiidibacillus.</title>
        <authorList>
            <person name="Liu R."/>
            <person name="Huang Z."/>
        </authorList>
    </citation>
    <scope>NUCLEOTIDE SEQUENCE [LARGE SCALE GENOMIC DNA]</scope>
    <source>
        <strain evidence="20 21">BH030017</strain>
    </source>
</reference>
<evidence type="ECO:0000256" key="7">
    <source>
        <dbReference type="ARBA" id="ARBA00022741"/>
    </source>
</evidence>
<feature type="binding site" evidence="16">
    <location>
        <position position="99"/>
    </location>
    <ligand>
        <name>substrate</name>
    </ligand>
</feature>
<organism evidence="20 21">
    <name type="scientific">Bacillus taeanensis</name>
    <dbReference type="NCBI Taxonomy" id="273032"/>
    <lineage>
        <taxon>Bacteria</taxon>
        <taxon>Bacillati</taxon>
        <taxon>Bacillota</taxon>
        <taxon>Bacilli</taxon>
        <taxon>Bacillales</taxon>
        <taxon>Bacillaceae</taxon>
        <taxon>Bacillus</taxon>
    </lineage>
</organism>